<dbReference type="HOGENOM" id="CLU_081811_2_0_0"/>
<dbReference type="Proteomes" id="UP000002019">
    <property type="component" value="Chromosome"/>
</dbReference>
<dbReference type="AlphaFoldDB" id="B0VGT6"/>
<dbReference type="EMBL" id="CU466930">
    <property type="protein sequence ID" value="CAO80545.1"/>
    <property type="molecule type" value="Genomic_DNA"/>
</dbReference>
<dbReference type="OrthoDB" id="9801456at2"/>
<comment type="similarity">
    <text evidence="1">Belongs to the transferase hexapeptide repeat family.</text>
</comment>
<evidence type="ECO:0000256" key="2">
    <source>
        <dbReference type="PIRSR" id="PIRSR620019-1"/>
    </source>
</evidence>
<dbReference type="SUPFAM" id="SSF51161">
    <property type="entry name" value="Trimeric LpxA-like enzymes"/>
    <property type="match status" value="1"/>
</dbReference>
<dbReference type="RefSeq" id="WP_015424405.1">
    <property type="nucleotide sequence ID" value="NC_020449.1"/>
</dbReference>
<dbReference type="eggNOG" id="COG1086">
    <property type="taxonomic scope" value="Bacteria"/>
</dbReference>
<dbReference type="GO" id="GO:0016740">
    <property type="term" value="F:transferase activity"/>
    <property type="evidence" value="ECO:0007669"/>
    <property type="project" value="UniProtKB-KW"/>
</dbReference>
<dbReference type="InterPro" id="IPR011004">
    <property type="entry name" value="Trimer_LpxA-like_sf"/>
</dbReference>
<dbReference type="InterPro" id="IPR020019">
    <property type="entry name" value="AcTrfase_PglD-like"/>
</dbReference>
<dbReference type="eggNOG" id="COG0110">
    <property type="taxonomic scope" value="Bacteria"/>
</dbReference>
<feature type="site" description="Increases basicity of active site His" evidence="2">
    <location>
        <position position="145"/>
    </location>
</feature>
<dbReference type="Pfam" id="PF17836">
    <property type="entry name" value="PglD_N"/>
    <property type="match status" value="1"/>
</dbReference>
<dbReference type="CDD" id="cd03360">
    <property type="entry name" value="LbH_AT_putative"/>
    <property type="match status" value="1"/>
</dbReference>
<dbReference type="PANTHER" id="PTHR43300">
    <property type="entry name" value="ACETYLTRANSFERASE"/>
    <property type="match status" value="1"/>
</dbReference>
<gene>
    <name evidence="5" type="ordered locus">CLOAM0661</name>
</gene>
<sequence>MNNVIIVGTGQQSIVIHYNIVCQNEYKIAGFFDIDNRKWGIEYLGSKILEGYKDFDISYLKKIRKEKDVSKFFIAIGNMGQRKRLYNFFIENDWEPINIIHPHAVISNYAEIGKGVLIEAGCLITPNPIIGNNVVINTGSQINHDNYIADHSYIASGVVLSGGVRIGECSLIDDGVIVTLGKKIGSNCIIGAGSVVTKDIPDNVIAYGNPCRIIRENDRY</sequence>
<dbReference type="STRING" id="459349.CLOAM0661"/>
<dbReference type="InterPro" id="IPR050179">
    <property type="entry name" value="Trans_hexapeptide_repeat"/>
</dbReference>
<name>B0VGT6_CLOAI</name>
<protein>
    <submittedName>
        <fullName evidence="5">Acetyltransferase (The isoleucine patch superfamily)</fullName>
    </submittedName>
</protein>
<dbReference type="InterPro" id="IPR041561">
    <property type="entry name" value="PglD_N"/>
</dbReference>
<feature type="binding site" evidence="3">
    <location>
        <position position="77"/>
    </location>
    <ligand>
        <name>substrate</name>
    </ligand>
</feature>
<dbReference type="Gene3D" id="2.160.10.10">
    <property type="entry name" value="Hexapeptide repeat proteins"/>
    <property type="match status" value="1"/>
</dbReference>
<evidence type="ECO:0000313" key="6">
    <source>
        <dbReference type="Proteomes" id="UP000002019"/>
    </source>
</evidence>
<accession>B0VGT6</accession>
<evidence type="ECO:0000259" key="4">
    <source>
        <dbReference type="Pfam" id="PF17836"/>
    </source>
</evidence>
<evidence type="ECO:0000256" key="1">
    <source>
        <dbReference type="ARBA" id="ARBA00007274"/>
    </source>
</evidence>
<dbReference type="Gene3D" id="3.40.50.20">
    <property type="match status" value="1"/>
</dbReference>
<dbReference type="KEGG" id="caci:CLOAM0661"/>
<organism evidence="5 6">
    <name type="scientific">Cloacimonas acidaminovorans (strain Evry)</name>
    <dbReference type="NCBI Taxonomy" id="459349"/>
    <lineage>
        <taxon>Bacteria</taxon>
        <taxon>Pseudomonadati</taxon>
        <taxon>Candidatus Cloacimonadota</taxon>
        <taxon>Candidatus Cloacimonadia</taxon>
        <taxon>Candidatus Cloacimonadales</taxon>
        <taxon>Candidatus Cloacimonadaceae</taxon>
        <taxon>Candidatus Cloacimonas</taxon>
    </lineage>
</organism>
<reference evidence="5 6" key="1">
    <citation type="journal article" date="2008" name="J. Bacteriol.">
        <title>'Candidatus Cloacamonas acidaminovorans': genome sequence reconstruction provides a first glimpse of a new bacterial division.</title>
        <authorList>
            <person name="Pelletier E."/>
            <person name="Kreimeyer A."/>
            <person name="Bocs S."/>
            <person name="Rouy Z."/>
            <person name="Gyapay G."/>
            <person name="Chouari R."/>
            <person name="Riviere D."/>
            <person name="Ganesan A."/>
            <person name="Daegelen P."/>
            <person name="Sghir A."/>
            <person name="Cohen G.N."/>
            <person name="Medigue C."/>
            <person name="Weissenbach J."/>
            <person name="Le Paslier D."/>
        </authorList>
    </citation>
    <scope>NUCLEOTIDE SEQUENCE [LARGE SCALE GENOMIC DNA]</scope>
    <source>
        <strain evidence="6">Evry</strain>
    </source>
</reference>
<evidence type="ECO:0000256" key="3">
    <source>
        <dbReference type="PIRSR" id="PIRSR620019-2"/>
    </source>
</evidence>
<feature type="active site" description="Proton acceptor" evidence="2">
    <location>
        <position position="144"/>
    </location>
</feature>
<dbReference type="NCBIfam" id="TIGR03570">
    <property type="entry name" value="NeuD_NnaD"/>
    <property type="match status" value="1"/>
</dbReference>
<feature type="domain" description="PglD N-terminal" evidence="4">
    <location>
        <begin position="3"/>
        <end position="87"/>
    </location>
</feature>
<dbReference type="PANTHER" id="PTHR43300:SF7">
    <property type="entry name" value="UDP-N-ACETYLBACILLOSAMINE N-ACETYLTRANSFERASE"/>
    <property type="match status" value="1"/>
</dbReference>
<proteinExistence type="inferred from homology"/>
<keyword evidence="6" id="KW-1185">Reference proteome</keyword>
<evidence type="ECO:0000313" key="5">
    <source>
        <dbReference type="EMBL" id="CAO80545.1"/>
    </source>
</evidence>